<comment type="caution">
    <text evidence="1">The sequence shown here is derived from an EMBL/GenBank/DDBJ whole genome shotgun (WGS) entry which is preliminary data.</text>
</comment>
<evidence type="ECO:0000313" key="1">
    <source>
        <dbReference type="EMBL" id="RCA10756.1"/>
    </source>
</evidence>
<dbReference type="STRING" id="53345.LIU_08710"/>
<protein>
    <submittedName>
        <fullName evidence="1">Uncharacterized protein</fullName>
    </submittedName>
</protein>
<gene>
    <name evidence="1" type="ORF">EA71_01509</name>
</gene>
<dbReference type="RefSeq" id="WP_113845682.1">
    <property type="nucleotide sequence ID" value="NZ_LEPB01000004.1"/>
</dbReference>
<dbReference type="Proteomes" id="UP000252797">
    <property type="component" value="Unassembled WGS sequence"/>
</dbReference>
<proteinExistence type="predicted"/>
<name>A0A367CE52_9ENTE</name>
<reference evidence="1 2" key="1">
    <citation type="submission" date="2015-06" db="EMBL/GenBank/DDBJ databases">
        <title>The Genome Sequence of Enterococcus durans 4EA1.</title>
        <authorList>
            <consortium name="The Broad Institute Genomics Platform"/>
            <consortium name="The Broad Institute Genome Sequencing Center for Infectious Disease"/>
            <person name="Earl A.M."/>
            <person name="Van Tyne D."/>
            <person name="Lebreton F."/>
            <person name="Saavedra J.T."/>
            <person name="Gilmore M.S."/>
            <person name="Manson Mcguire A."/>
            <person name="Clock S."/>
            <person name="Crupain M."/>
            <person name="Rangan U."/>
            <person name="Young S."/>
            <person name="Abouelleil A."/>
            <person name="Cao P."/>
            <person name="Chapman S.B."/>
            <person name="Griggs A."/>
            <person name="Priest M."/>
            <person name="Shea T."/>
            <person name="Wortman J."/>
            <person name="Nusbaum C."/>
            <person name="Birren B."/>
        </authorList>
    </citation>
    <scope>NUCLEOTIDE SEQUENCE [LARGE SCALE GENOMIC DNA]</scope>
    <source>
        <strain evidence="1 2">4EA1</strain>
    </source>
</reference>
<sequence length="142" mass="16932">MQSKYEEKQAYENFIRELGIVPNHNFIEVSKGLNPIFFTYAKGSVFYEFFISRRYLLLFTPSELILKKEDQPTPLIVTHEAVLDFKARELPLTSYHCISFRVLKKKYYFYIDADDVFSLGDFSYSSYNYYSLLEKNFYGLQK</sequence>
<organism evidence="1 2">
    <name type="scientific">Enterococcus durans</name>
    <dbReference type="NCBI Taxonomy" id="53345"/>
    <lineage>
        <taxon>Bacteria</taxon>
        <taxon>Bacillati</taxon>
        <taxon>Bacillota</taxon>
        <taxon>Bacilli</taxon>
        <taxon>Lactobacillales</taxon>
        <taxon>Enterococcaceae</taxon>
        <taxon>Enterococcus</taxon>
    </lineage>
</organism>
<accession>A0A367CE52</accession>
<evidence type="ECO:0000313" key="2">
    <source>
        <dbReference type="Proteomes" id="UP000252797"/>
    </source>
</evidence>
<dbReference type="EMBL" id="LEPB01000004">
    <property type="protein sequence ID" value="RCA10756.1"/>
    <property type="molecule type" value="Genomic_DNA"/>
</dbReference>
<dbReference type="AlphaFoldDB" id="A0A367CE52"/>